<evidence type="ECO:0000256" key="4">
    <source>
        <dbReference type="ARBA" id="ARBA00022989"/>
    </source>
</evidence>
<accession>A0A1S7LNJ4</accession>
<evidence type="ECO:0000313" key="9">
    <source>
        <dbReference type="EMBL" id="CRH07749.1"/>
    </source>
</evidence>
<evidence type="ECO:0000256" key="7">
    <source>
        <dbReference type="SAM" id="Coils"/>
    </source>
</evidence>
<dbReference type="GO" id="GO:0030428">
    <property type="term" value="C:cell septum"/>
    <property type="evidence" value="ECO:0007669"/>
    <property type="project" value="TreeGrafter"/>
</dbReference>
<keyword evidence="2 9" id="KW-0132">Cell division</keyword>
<evidence type="ECO:0000256" key="1">
    <source>
        <dbReference type="ARBA" id="ARBA00022475"/>
    </source>
</evidence>
<keyword evidence="6" id="KW-0131">Cell cycle</keyword>
<evidence type="ECO:0000256" key="3">
    <source>
        <dbReference type="ARBA" id="ARBA00022692"/>
    </source>
</evidence>
<protein>
    <submittedName>
        <fullName evidence="9">Putative Cell division protein FtsB (FtsB)</fullName>
    </submittedName>
</protein>
<reference evidence="9" key="1">
    <citation type="submission" date="2015-04" db="EMBL/GenBank/DDBJ databases">
        <authorList>
            <person name="Syromyatnikov M.Y."/>
            <person name="Popov V.N."/>
        </authorList>
    </citation>
    <scope>NUCLEOTIDE SEQUENCE</scope>
    <source>
        <strain evidence="9">MO-1</strain>
    </source>
</reference>
<dbReference type="PANTHER" id="PTHR37485">
    <property type="entry name" value="CELL DIVISION PROTEIN FTSB"/>
    <property type="match status" value="1"/>
</dbReference>
<keyword evidence="3 8" id="KW-0812">Transmembrane</keyword>
<name>A0A1S7LNJ4_MAGMO</name>
<proteinExistence type="predicted"/>
<sequence length="126" mass="14350">MSENSPTTGPSARNVLVVILLLVLIVWAQYVLWFGEQGIVRWRQTVQQLEATEKEVEKVSARIEKRKREILLVEKESTILEEVARRNLGLVHPDEIIFVFPSSIETAVEVEKTEPAQETPLQSAEN</sequence>
<evidence type="ECO:0000256" key="5">
    <source>
        <dbReference type="ARBA" id="ARBA00023136"/>
    </source>
</evidence>
<keyword evidence="1" id="KW-1003">Cell membrane</keyword>
<dbReference type="Pfam" id="PF04977">
    <property type="entry name" value="DivIC"/>
    <property type="match status" value="1"/>
</dbReference>
<organism evidence="9">
    <name type="scientific">Magnetococcus massalia (strain MO-1)</name>
    <dbReference type="NCBI Taxonomy" id="451514"/>
    <lineage>
        <taxon>Bacteria</taxon>
        <taxon>Pseudomonadati</taxon>
        <taxon>Pseudomonadota</taxon>
        <taxon>Magnetococcia</taxon>
        <taxon>Magnetococcales</taxon>
        <taxon>Magnetococcaceae</taxon>
        <taxon>Magnetococcus</taxon>
    </lineage>
</organism>
<dbReference type="InterPro" id="IPR023081">
    <property type="entry name" value="Cell_div_FtsB"/>
</dbReference>
<dbReference type="EMBL" id="LO017727">
    <property type="protein sequence ID" value="CRH07749.1"/>
    <property type="molecule type" value="Genomic_DNA"/>
</dbReference>
<keyword evidence="7" id="KW-0175">Coiled coil</keyword>
<feature type="transmembrane region" description="Helical" evidence="8">
    <location>
        <begin position="15"/>
        <end position="34"/>
    </location>
</feature>
<dbReference type="PANTHER" id="PTHR37485:SF1">
    <property type="entry name" value="CELL DIVISION PROTEIN FTSB"/>
    <property type="match status" value="1"/>
</dbReference>
<dbReference type="InterPro" id="IPR007060">
    <property type="entry name" value="FtsL/DivIC"/>
</dbReference>
<dbReference type="GO" id="GO:0043093">
    <property type="term" value="P:FtsZ-dependent cytokinesis"/>
    <property type="evidence" value="ECO:0007669"/>
    <property type="project" value="TreeGrafter"/>
</dbReference>
<dbReference type="AlphaFoldDB" id="A0A1S7LNJ4"/>
<feature type="coiled-coil region" evidence="7">
    <location>
        <begin position="39"/>
        <end position="69"/>
    </location>
</feature>
<evidence type="ECO:0000256" key="8">
    <source>
        <dbReference type="SAM" id="Phobius"/>
    </source>
</evidence>
<keyword evidence="5 8" id="KW-0472">Membrane</keyword>
<keyword evidence="4 8" id="KW-1133">Transmembrane helix</keyword>
<evidence type="ECO:0000256" key="6">
    <source>
        <dbReference type="ARBA" id="ARBA00023306"/>
    </source>
</evidence>
<gene>
    <name evidence="9" type="ORF">MAGMO_3616</name>
</gene>
<evidence type="ECO:0000256" key="2">
    <source>
        <dbReference type="ARBA" id="ARBA00022618"/>
    </source>
</evidence>